<keyword evidence="5 6" id="KW-0472">Membrane</keyword>
<feature type="transmembrane region" description="Helical" evidence="6">
    <location>
        <begin position="189"/>
        <end position="209"/>
    </location>
</feature>
<feature type="transmembrane region" description="Helical" evidence="6">
    <location>
        <begin position="79"/>
        <end position="101"/>
    </location>
</feature>
<comment type="caution">
    <text evidence="8">The sequence shown here is derived from an EMBL/GenBank/DDBJ whole genome shotgun (WGS) entry which is preliminary data.</text>
</comment>
<evidence type="ECO:0000256" key="1">
    <source>
        <dbReference type="ARBA" id="ARBA00004141"/>
    </source>
</evidence>
<protein>
    <submittedName>
        <fullName evidence="8">DMT family transporter</fullName>
    </submittedName>
</protein>
<evidence type="ECO:0000256" key="6">
    <source>
        <dbReference type="SAM" id="Phobius"/>
    </source>
</evidence>
<sequence>MEQKFGGKPLSTSRQSVGMALGLLGVTIFGGTLPATRVALGAFSPWFIVFGRAAMASIAAGLLLALLRKSFPRAHLGNLLLAGALLVFGFPIFSTIALQTVPASHGGVVLAILPLLTSIFATLIAGERPSPLFWVCGVVGAALVIGFALNENGMHLTGGDVWLFGAAVSASLGYVISGKVSRHMSGWEVICWCLVLTAPISLPAAYLSWHPAFLQASAVQASAFLYLSFGSMFLGFFAWNVGLAMGGMARVSQVQLIQAFVTIGLAALFLGEPITPATVIFAIAVVGVVMLGRRTRVTVRTSHS</sequence>
<feature type="transmembrane region" description="Helical" evidence="6">
    <location>
        <begin position="277"/>
        <end position="293"/>
    </location>
</feature>
<proteinExistence type="inferred from homology"/>
<gene>
    <name evidence="8" type="ORF">ICI42_08585</name>
</gene>
<evidence type="ECO:0000256" key="4">
    <source>
        <dbReference type="ARBA" id="ARBA00022989"/>
    </source>
</evidence>
<dbReference type="Pfam" id="PF00892">
    <property type="entry name" value="EamA"/>
    <property type="match status" value="2"/>
</dbReference>
<dbReference type="GO" id="GO:0016020">
    <property type="term" value="C:membrane"/>
    <property type="evidence" value="ECO:0007669"/>
    <property type="project" value="UniProtKB-SubCell"/>
</dbReference>
<dbReference type="InterPro" id="IPR050638">
    <property type="entry name" value="AA-Vitamin_Transporters"/>
</dbReference>
<keyword evidence="3 6" id="KW-0812">Transmembrane</keyword>
<feature type="transmembrane region" description="Helical" evidence="6">
    <location>
        <begin position="107"/>
        <end position="125"/>
    </location>
</feature>
<comment type="subcellular location">
    <subcellularLocation>
        <location evidence="1">Membrane</location>
        <topology evidence="1">Multi-pass membrane protein</topology>
    </subcellularLocation>
</comment>
<dbReference type="PANTHER" id="PTHR32322">
    <property type="entry name" value="INNER MEMBRANE TRANSPORTER"/>
    <property type="match status" value="1"/>
</dbReference>
<dbReference type="SUPFAM" id="SSF103481">
    <property type="entry name" value="Multidrug resistance efflux transporter EmrE"/>
    <property type="match status" value="2"/>
</dbReference>
<dbReference type="EMBL" id="JACVVX010000002">
    <property type="protein sequence ID" value="MBD0414709.1"/>
    <property type="molecule type" value="Genomic_DNA"/>
</dbReference>
<evidence type="ECO:0000256" key="2">
    <source>
        <dbReference type="ARBA" id="ARBA00007362"/>
    </source>
</evidence>
<keyword evidence="9" id="KW-1185">Reference proteome</keyword>
<dbReference type="InterPro" id="IPR037185">
    <property type="entry name" value="EmrE-like"/>
</dbReference>
<reference evidence="8" key="1">
    <citation type="submission" date="2020-09" db="EMBL/GenBank/DDBJ databases">
        <title>Genome seq and assembly of Tianweitania sp.</title>
        <authorList>
            <person name="Chhetri G."/>
        </authorList>
    </citation>
    <scope>NUCLEOTIDE SEQUENCE</scope>
    <source>
        <strain evidence="8">Rool2</strain>
    </source>
</reference>
<feature type="transmembrane region" description="Helical" evidence="6">
    <location>
        <begin position="221"/>
        <end position="242"/>
    </location>
</feature>
<feature type="domain" description="EamA" evidence="7">
    <location>
        <begin position="159"/>
        <end position="290"/>
    </location>
</feature>
<feature type="transmembrane region" description="Helical" evidence="6">
    <location>
        <begin position="161"/>
        <end position="177"/>
    </location>
</feature>
<feature type="transmembrane region" description="Helical" evidence="6">
    <location>
        <begin position="254"/>
        <end position="271"/>
    </location>
</feature>
<keyword evidence="4 6" id="KW-1133">Transmembrane helix</keyword>
<evidence type="ECO:0000256" key="5">
    <source>
        <dbReference type="ARBA" id="ARBA00023136"/>
    </source>
</evidence>
<comment type="similarity">
    <text evidence="2">Belongs to the EamA transporter family.</text>
</comment>
<feature type="transmembrane region" description="Helical" evidence="6">
    <location>
        <begin position="46"/>
        <end position="67"/>
    </location>
</feature>
<dbReference type="PANTHER" id="PTHR32322:SF2">
    <property type="entry name" value="EAMA DOMAIN-CONTAINING PROTEIN"/>
    <property type="match status" value="1"/>
</dbReference>
<evidence type="ECO:0000259" key="7">
    <source>
        <dbReference type="Pfam" id="PF00892"/>
    </source>
</evidence>
<dbReference type="InterPro" id="IPR000620">
    <property type="entry name" value="EamA_dom"/>
</dbReference>
<dbReference type="AlphaFoldDB" id="A0A8J6PG88"/>
<name>A0A8J6PG88_9HYPH</name>
<feature type="transmembrane region" description="Helical" evidence="6">
    <location>
        <begin position="21"/>
        <end position="40"/>
    </location>
</feature>
<feature type="transmembrane region" description="Helical" evidence="6">
    <location>
        <begin position="132"/>
        <end position="149"/>
    </location>
</feature>
<evidence type="ECO:0000256" key="3">
    <source>
        <dbReference type="ARBA" id="ARBA00022692"/>
    </source>
</evidence>
<accession>A0A8J6PG88</accession>
<evidence type="ECO:0000313" key="8">
    <source>
        <dbReference type="EMBL" id="MBD0414709.1"/>
    </source>
</evidence>
<evidence type="ECO:0000313" key="9">
    <source>
        <dbReference type="Proteomes" id="UP000643405"/>
    </source>
</evidence>
<feature type="domain" description="EamA" evidence="7">
    <location>
        <begin position="18"/>
        <end position="142"/>
    </location>
</feature>
<organism evidence="8 9">
    <name type="scientific">Oryzicola mucosus</name>
    <dbReference type="NCBI Taxonomy" id="2767425"/>
    <lineage>
        <taxon>Bacteria</taxon>
        <taxon>Pseudomonadati</taxon>
        <taxon>Pseudomonadota</taxon>
        <taxon>Alphaproteobacteria</taxon>
        <taxon>Hyphomicrobiales</taxon>
        <taxon>Phyllobacteriaceae</taxon>
        <taxon>Oryzicola</taxon>
    </lineage>
</organism>
<dbReference type="Proteomes" id="UP000643405">
    <property type="component" value="Unassembled WGS sequence"/>
</dbReference>